<keyword evidence="2" id="KW-1185">Reference proteome</keyword>
<dbReference type="Proteomes" id="UP000675881">
    <property type="component" value="Chromosome 2"/>
</dbReference>
<protein>
    <submittedName>
        <fullName evidence="1">(salmon louse) hypothetical protein</fullName>
    </submittedName>
</protein>
<proteinExistence type="predicted"/>
<evidence type="ECO:0000313" key="2">
    <source>
        <dbReference type="Proteomes" id="UP000675881"/>
    </source>
</evidence>
<dbReference type="AlphaFoldDB" id="A0A7R8CS46"/>
<name>A0A7R8CS46_LEPSM</name>
<accession>A0A7R8CS46</accession>
<gene>
    <name evidence="1" type="ORF">LSAA_6189</name>
</gene>
<evidence type="ECO:0000313" key="1">
    <source>
        <dbReference type="EMBL" id="CAF2873887.1"/>
    </source>
</evidence>
<dbReference type="EMBL" id="HG994581">
    <property type="protein sequence ID" value="CAF2873887.1"/>
    <property type="molecule type" value="Genomic_DNA"/>
</dbReference>
<reference evidence="1" key="1">
    <citation type="submission" date="2021-02" db="EMBL/GenBank/DDBJ databases">
        <authorList>
            <person name="Bekaert M."/>
        </authorList>
    </citation>
    <scope>NUCLEOTIDE SEQUENCE</scope>
    <source>
        <strain evidence="1">IoA-00</strain>
    </source>
</reference>
<organism evidence="1 2">
    <name type="scientific">Lepeophtheirus salmonis</name>
    <name type="common">Salmon louse</name>
    <name type="synonym">Caligus salmonis</name>
    <dbReference type="NCBI Taxonomy" id="72036"/>
    <lineage>
        <taxon>Eukaryota</taxon>
        <taxon>Metazoa</taxon>
        <taxon>Ecdysozoa</taxon>
        <taxon>Arthropoda</taxon>
        <taxon>Crustacea</taxon>
        <taxon>Multicrustacea</taxon>
        <taxon>Hexanauplia</taxon>
        <taxon>Copepoda</taxon>
        <taxon>Siphonostomatoida</taxon>
        <taxon>Caligidae</taxon>
        <taxon>Lepeophtheirus</taxon>
    </lineage>
</organism>
<sequence>MYHGIFEKYTQFSLYYGTQSHLRLHGIGLLLILQSKNSSLTVTSNTSSLLSLHPDSKLIQAVKKCKFLLQEINSFSAIVNHRPLMGLFQKDVYKIKNPRLMRLEEKLLGYNIKIIWMSGKKNLAVELPSKPVLEEYEDGLMCLAVSNPQYLYEAINEPYRQIIATLRAGSHPQCLQESHPSRQFSSMWDDLSLLKIDSVSSDTLITYQRSSSSCRTTLFSKENSYSPSKSTSRNNQN</sequence>